<dbReference type="RefSeq" id="WP_377392031.1">
    <property type="nucleotide sequence ID" value="NZ_JBHSAN010000028.1"/>
</dbReference>
<gene>
    <name evidence="3" type="ORF">ACFS2C_14940</name>
</gene>
<evidence type="ECO:0000256" key="2">
    <source>
        <dbReference type="SAM" id="Phobius"/>
    </source>
</evidence>
<feature type="region of interest" description="Disordered" evidence="1">
    <location>
        <begin position="1"/>
        <end position="23"/>
    </location>
</feature>
<evidence type="ECO:0000313" key="4">
    <source>
        <dbReference type="Proteomes" id="UP001597478"/>
    </source>
</evidence>
<organism evidence="3 4">
    <name type="scientific">Prauserella oleivorans</name>
    <dbReference type="NCBI Taxonomy" id="1478153"/>
    <lineage>
        <taxon>Bacteria</taxon>
        <taxon>Bacillati</taxon>
        <taxon>Actinomycetota</taxon>
        <taxon>Actinomycetes</taxon>
        <taxon>Pseudonocardiales</taxon>
        <taxon>Pseudonocardiaceae</taxon>
        <taxon>Prauserella</taxon>
    </lineage>
</organism>
<dbReference type="Proteomes" id="UP001597478">
    <property type="component" value="Unassembled WGS sequence"/>
</dbReference>
<evidence type="ECO:0000256" key="1">
    <source>
        <dbReference type="SAM" id="MobiDB-lite"/>
    </source>
</evidence>
<feature type="region of interest" description="Disordered" evidence="1">
    <location>
        <begin position="169"/>
        <end position="192"/>
    </location>
</feature>
<feature type="compositionally biased region" description="Polar residues" evidence="1">
    <location>
        <begin position="1"/>
        <end position="16"/>
    </location>
</feature>
<protein>
    <recommendedName>
        <fullName evidence="5">Secreted protein</fullName>
    </recommendedName>
</protein>
<proteinExistence type="predicted"/>
<feature type="transmembrane region" description="Helical" evidence="2">
    <location>
        <begin position="28"/>
        <end position="48"/>
    </location>
</feature>
<keyword evidence="2" id="KW-1133">Transmembrane helix</keyword>
<evidence type="ECO:0008006" key="5">
    <source>
        <dbReference type="Google" id="ProtNLM"/>
    </source>
</evidence>
<comment type="caution">
    <text evidence="3">The sequence shown here is derived from an EMBL/GenBank/DDBJ whole genome shotgun (WGS) entry which is preliminary data.</text>
</comment>
<evidence type="ECO:0000313" key="3">
    <source>
        <dbReference type="EMBL" id="MFD2800689.1"/>
    </source>
</evidence>
<reference evidence="4" key="1">
    <citation type="journal article" date="2019" name="Int. J. Syst. Evol. Microbiol.">
        <title>The Global Catalogue of Microorganisms (GCM) 10K type strain sequencing project: providing services to taxonomists for standard genome sequencing and annotation.</title>
        <authorList>
            <consortium name="The Broad Institute Genomics Platform"/>
            <consortium name="The Broad Institute Genome Sequencing Center for Infectious Disease"/>
            <person name="Wu L."/>
            <person name="Ma J."/>
        </authorList>
    </citation>
    <scope>NUCLEOTIDE SEQUENCE [LARGE SCALE GENOMIC DNA]</scope>
    <source>
        <strain evidence="4">IBRC-M 10906</strain>
    </source>
</reference>
<dbReference type="EMBL" id="JBHUOF010000019">
    <property type="protein sequence ID" value="MFD2800689.1"/>
    <property type="molecule type" value="Genomic_DNA"/>
</dbReference>
<feature type="compositionally biased region" description="Polar residues" evidence="1">
    <location>
        <begin position="171"/>
        <end position="185"/>
    </location>
</feature>
<name>A0ABW5WB44_9PSEU</name>
<keyword evidence="2" id="KW-0472">Membrane</keyword>
<keyword evidence="2" id="KW-0812">Transmembrane</keyword>
<sequence length="192" mass="20982">MTDTWTSDDLSPVDNNDTTRESRRRGSWLPSIIAIACLAGGAAMGYTAHEWMVEPEIVTREVPGKIPQEDLDAYEAGVLANQDREAELNGREAELDNREASLVERETAVTEQEQIIAANIITDGVWTVGVDIDPGTYRAQGVSDMCYWEITASGSNGYDIVENDLPGGGNPTVTLSDGQDFTTHSCGEWRKQ</sequence>
<accession>A0ABW5WB44</accession>
<keyword evidence="4" id="KW-1185">Reference proteome</keyword>